<proteinExistence type="predicted"/>
<sequence>MSAPKTSEAIADATWYLLHSQLLKQQQQQQEREQHPQLLLHSQMYTPQLSMSSFSPSKASSLTQQRPPSPGQQPTGSTIWSDRTLEGHAVLDDDDDDAGNELFDTEADDLFRPDDVDEIEGTIEGEAMIEEDVFETDEDSDNNDDNEEEEEEEEEVMGNEWLNMMRYGSESSSSNSYRSSSSVAVESTLWRGMMHHLSSVMGLMQRLGVPCQGHQQ</sequence>
<protein>
    <submittedName>
        <fullName evidence="2">Uncharacterized protein</fullName>
    </submittedName>
</protein>
<name>A0A9P6V079_9FUNG</name>
<accession>A0A9P6V079</accession>
<comment type="caution">
    <text evidence="2">The sequence shown here is derived from an EMBL/GenBank/DDBJ whole genome shotgun (WGS) entry which is preliminary data.</text>
</comment>
<dbReference type="EMBL" id="JAAAIP010000026">
    <property type="protein sequence ID" value="KAG0328874.1"/>
    <property type="molecule type" value="Genomic_DNA"/>
</dbReference>
<keyword evidence="3" id="KW-1185">Reference proteome</keyword>
<feature type="compositionally biased region" description="Acidic residues" evidence="1">
    <location>
        <begin position="92"/>
        <end position="108"/>
    </location>
</feature>
<gene>
    <name evidence="2" type="ORF">BGZ99_004186</name>
</gene>
<feature type="compositionally biased region" description="Low complexity" evidence="1">
    <location>
        <begin position="50"/>
        <end position="61"/>
    </location>
</feature>
<evidence type="ECO:0000313" key="3">
    <source>
        <dbReference type="Proteomes" id="UP000738325"/>
    </source>
</evidence>
<feature type="region of interest" description="Disordered" evidence="1">
    <location>
        <begin position="23"/>
        <end position="159"/>
    </location>
</feature>
<dbReference type="Proteomes" id="UP000738325">
    <property type="component" value="Unassembled WGS sequence"/>
</dbReference>
<reference evidence="2" key="1">
    <citation type="journal article" date="2020" name="Fungal Divers.">
        <title>Resolving the Mortierellaceae phylogeny through synthesis of multi-gene phylogenetics and phylogenomics.</title>
        <authorList>
            <person name="Vandepol N."/>
            <person name="Liber J."/>
            <person name="Desiro A."/>
            <person name="Na H."/>
            <person name="Kennedy M."/>
            <person name="Barry K."/>
            <person name="Grigoriev I.V."/>
            <person name="Miller A.N."/>
            <person name="O'Donnell K."/>
            <person name="Stajich J.E."/>
            <person name="Bonito G."/>
        </authorList>
    </citation>
    <scope>NUCLEOTIDE SEQUENCE</scope>
    <source>
        <strain evidence="2">REB-010B</strain>
    </source>
</reference>
<evidence type="ECO:0000313" key="2">
    <source>
        <dbReference type="EMBL" id="KAG0328874.1"/>
    </source>
</evidence>
<organism evidence="2 3">
    <name type="scientific">Dissophora globulifera</name>
    <dbReference type="NCBI Taxonomy" id="979702"/>
    <lineage>
        <taxon>Eukaryota</taxon>
        <taxon>Fungi</taxon>
        <taxon>Fungi incertae sedis</taxon>
        <taxon>Mucoromycota</taxon>
        <taxon>Mortierellomycotina</taxon>
        <taxon>Mortierellomycetes</taxon>
        <taxon>Mortierellales</taxon>
        <taxon>Mortierellaceae</taxon>
        <taxon>Dissophora</taxon>
    </lineage>
</organism>
<feature type="compositionally biased region" description="Acidic residues" evidence="1">
    <location>
        <begin position="115"/>
        <end position="157"/>
    </location>
</feature>
<evidence type="ECO:0000256" key="1">
    <source>
        <dbReference type="SAM" id="MobiDB-lite"/>
    </source>
</evidence>
<dbReference type="OrthoDB" id="2443111at2759"/>
<feature type="compositionally biased region" description="Polar residues" evidence="1">
    <location>
        <begin position="62"/>
        <end position="81"/>
    </location>
</feature>
<dbReference type="AlphaFoldDB" id="A0A9P6V079"/>